<reference evidence="1 2" key="1">
    <citation type="submission" date="2019-03" db="EMBL/GenBank/DDBJ databases">
        <title>First draft genome of Liparis tanakae, snailfish: a comprehensive survey of snailfish specific genes.</title>
        <authorList>
            <person name="Kim W."/>
            <person name="Song I."/>
            <person name="Jeong J.-H."/>
            <person name="Kim D."/>
            <person name="Kim S."/>
            <person name="Ryu S."/>
            <person name="Song J.Y."/>
            <person name="Lee S.K."/>
        </authorList>
    </citation>
    <scope>NUCLEOTIDE SEQUENCE [LARGE SCALE GENOMIC DNA]</scope>
    <source>
        <tissue evidence="1">Muscle</tissue>
    </source>
</reference>
<organism evidence="1 2">
    <name type="scientific">Liparis tanakae</name>
    <name type="common">Tanaka's snailfish</name>
    <dbReference type="NCBI Taxonomy" id="230148"/>
    <lineage>
        <taxon>Eukaryota</taxon>
        <taxon>Metazoa</taxon>
        <taxon>Chordata</taxon>
        <taxon>Craniata</taxon>
        <taxon>Vertebrata</taxon>
        <taxon>Euteleostomi</taxon>
        <taxon>Actinopterygii</taxon>
        <taxon>Neopterygii</taxon>
        <taxon>Teleostei</taxon>
        <taxon>Neoteleostei</taxon>
        <taxon>Acanthomorphata</taxon>
        <taxon>Eupercaria</taxon>
        <taxon>Perciformes</taxon>
        <taxon>Cottioidei</taxon>
        <taxon>Cottales</taxon>
        <taxon>Liparidae</taxon>
        <taxon>Liparis</taxon>
    </lineage>
</organism>
<proteinExistence type="predicted"/>
<protein>
    <submittedName>
        <fullName evidence="1">Uncharacterized protein</fullName>
    </submittedName>
</protein>
<evidence type="ECO:0000313" key="2">
    <source>
        <dbReference type="Proteomes" id="UP000314294"/>
    </source>
</evidence>
<sequence>MARGGRTPCKPGDVMRCGISVRRLPMRYLALFTVNAAAGCGGALMPTASQLKALNPVHYLLSTRQSGHSGALRSLRARCLLSRSATKHTTSRYAVWPVLGTAISIWEPSCHSLKDVMEMKSGRAFNAALSEVS</sequence>
<keyword evidence="2" id="KW-1185">Reference proteome</keyword>
<dbReference type="AlphaFoldDB" id="A0A4Z2F8A1"/>
<dbReference type="Proteomes" id="UP000314294">
    <property type="component" value="Unassembled WGS sequence"/>
</dbReference>
<evidence type="ECO:0000313" key="1">
    <source>
        <dbReference type="EMBL" id="TNN37120.1"/>
    </source>
</evidence>
<accession>A0A4Z2F8A1</accession>
<comment type="caution">
    <text evidence="1">The sequence shown here is derived from an EMBL/GenBank/DDBJ whole genome shotgun (WGS) entry which is preliminary data.</text>
</comment>
<gene>
    <name evidence="1" type="ORF">EYF80_052716</name>
</gene>
<dbReference type="EMBL" id="SRLO01001531">
    <property type="protein sequence ID" value="TNN37120.1"/>
    <property type="molecule type" value="Genomic_DNA"/>
</dbReference>
<name>A0A4Z2F8A1_9TELE</name>